<protein>
    <submittedName>
        <fullName evidence="4">Ribosomal-protein-alanine N-acetyltransferase</fullName>
        <ecNumber evidence="4">2.3.1.267</ecNumber>
    </submittedName>
</protein>
<dbReference type="SUPFAM" id="SSF55729">
    <property type="entry name" value="Acyl-CoA N-acyltransferases (Nat)"/>
    <property type="match status" value="1"/>
</dbReference>
<dbReference type="AlphaFoldDB" id="A0A839T076"/>
<dbReference type="InterPro" id="IPR050680">
    <property type="entry name" value="YpeA/RimI_acetyltransf"/>
</dbReference>
<name>A0A839T076_9PROT</name>
<gene>
    <name evidence="4" type="ORF">FHR98_002861</name>
</gene>
<dbReference type="EMBL" id="JACHXA010000009">
    <property type="protein sequence ID" value="MBB3066553.1"/>
    <property type="molecule type" value="Genomic_DNA"/>
</dbReference>
<dbReference type="Pfam" id="PF00583">
    <property type="entry name" value="Acetyltransf_1"/>
    <property type="match status" value="1"/>
</dbReference>
<organism evidence="4 5">
    <name type="scientific">Limibacillus halophilus</name>
    <dbReference type="NCBI Taxonomy" id="1579333"/>
    <lineage>
        <taxon>Bacteria</taxon>
        <taxon>Pseudomonadati</taxon>
        <taxon>Pseudomonadota</taxon>
        <taxon>Alphaproteobacteria</taxon>
        <taxon>Rhodospirillales</taxon>
        <taxon>Rhodovibrionaceae</taxon>
        <taxon>Limibacillus</taxon>
    </lineage>
</organism>
<dbReference type="PROSITE" id="PS51186">
    <property type="entry name" value="GNAT"/>
    <property type="match status" value="1"/>
</dbReference>
<dbReference type="PANTHER" id="PTHR43420">
    <property type="entry name" value="ACETYLTRANSFERASE"/>
    <property type="match status" value="1"/>
</dbReference>
<dbReference type="InterPro" id="IPR000182">
    <property type="entry name" value="GNAT_dom"/>
</dbReference>
<keyword evidence="2 4" id="KW-0012">Acyltransferase</keyword>
<proteinExistence type="predicted"/>
<evidence type="ECO:0000256" key="1">
    <source>
        <dbReference type="ARBA" id="ARBA00022679"/>
    </source>
</evidence>
<dbReference type="EC" id="2.3.1.267" evidence="4"/>
<dbReference type="GO" id="GO:0008999">
    <property type="term" value="F:protein-N-terminal-alanine acetyltransferase activity"/>
    <property type="evidence" value="ECO:0007669"/>
    <property type="project" value="UniProtKB-EC"/>
</dbReference>
<dbReference type="Proteomes" id="UP000581135">
    <property type="component" value="Unassembled WGS sequence"/>
</dbReference>
<evidence type="ECO:0000256" key="2">
    <source>
        <dbReference type="ARBA" id="ARBA00023315"/>
    </source>
</evidence>
<dbReference type="InterPro" id="IPR016181">
    <property type="entry name" value="Acyl_CoA_acyltransferase"/>
</dbReference>
<feature type="domain" description="N-acetyltransferase" evidence="3">
    <location>
        <begin position="8"/>
        <end position="156"/>
    </location>
</feature>
<sequence length="160" mass="17623">MTAARAQAGLQRLDGLHAAILSDLQQAVFPQSPWSVADCVSLISHPGTFGWLLLDNQTQPCAFLLARQTLNEVEILTFGVTAGSRRLGHGSRLLAALLEDAQQRKFNTVVLEVAASNDAAIGLYRKIGFVPVGTRPRYYRTENSNEDALLLRLHIEEERL</sequence>
<evidence type="ECO:0000313" key="4">
    <source>
        <dbReference type="EMBL" id="MBB3066553.1"/>
    </source>
</evidence>
<dbReference type="Gene3D" id="3.40.630.30">
    <property type="match status" value="1"/>
</dbReference>
<evidence type="ECO:0000313" key="5">
    <source>
        <dbReference type="Proteomes" id="UP000581135"/>
    </source>
</evidence>
<accession>A0A839T076</accession>
<keyword evidence="5" id="KW-1185">Reference proteome</keyword>
<dbReference type="RefSeq" id="WP_183417385.1">
    <property type="nucleotide sequence ID" value="NZ_JACHXA010000009.1"/>
</dbReference>
<keyword evidence="1 4" id="KW-0808">Transferase</keyword>
<reference evidence="4 5" key="1">
    <citation type="submission" date="2020-08" db="EMBL/GenBank/DDBJ databases">
        <title>Genomic Encyclopedia of Type Strains, Phase III (KMG-III): the genomes of soil and plant-associated and newly described type strains.</title>
        <authorList>
            <person name="Whitman W."/>
        </authorList>
    </citation>
    <scope>NUCLEOTIDE SEQUENCE [LARGE SCALE GENOMIC DNA]</scope>
    <source>
        <strain evidence="4 5">CECT 8803</strain>
    </source>
</reference>
<evidence type="ECO:0000259" key="3">
    <source>
        <dbReference type="PROSITE" id="PS51186"/>
    </source>
</evidence>
<dbReference type="PANTHER" id="PTHR43420:SF12">
    <property type="entry name" value="N-ACETYLTRANSFERASE DOMAIN-CONTAINING PROTEIN"/>
    <property type="match status" value="1"/>
</dbReference>
<comment type="caution">
    <text evidence="4">The sequence shown here is derived from an EMBL/GenBank/DDBJ whole genome shotgun (WGS) entry which is preliminary data.</text>
</comment>
<dbReference type="CDD" id="cd04301">
    <property type="entry name" value="NAT_SF"/>
    <property type="match status" value="1"/>
</dbReference>